<evidence type="ECO:0000313" key="4">
    <source>
        <dbReference type="EMBL" id="SHJ42096.1"/>
    </source>
</evidence>
<dbReference type="Pfam" id="PF00583">
    <property type="entry name" value="Acetyltransf_1"/>
    <property type="match status" value="1"/>
</dbReference>
<dbReference type="EMBL" id="FQZK01000006">
    <property type="protein sequence ID" value="SHJ42096.1"/>
    <property type="molecule type" value="Genomic_DNA"/>
</dbReference>
<keyword evidence="2" id="KW-0012">Acyltransferase</keyword>
<keyword evidence="1 4" id="KW-0808">Transferase</keyword>
<dbReference type="AlphaFoldDB" id="A0A1M6J5X5"/>
<evidence type="ECO:0000313" key="5">
    <source>
        <dbReference type="Proteomes" id="UP000184452"/>
    </source>
</evidence>
<protein>
    <submittedName>
        <fullName evidence="4">Acetyltransferase (GNAT) family protein</fullName>
    </submittedName>
</protein>
<dbReference type="InterPro" id="IPR000182">
    <property type="entry name" value="GNAT_dom"/>
</dbReference>
<gene>
    <name evidence="4" type="ORF">SAMN05421803_1063</name>
</gene>
<sequence>MIVAPLRLEHIGEVRRLMELGAPYLHARTLSDYWLYATLFSSTCPLAIDDDGTVIGAVMAFRSQDDPADVYVQDVITHPRHRRRGVTRALLQSVRSQARSWGCQRLYLTSEPDNETAHAAWESLGFVNVAGDHHINGVSVVTDFKGPGRSRAVYESPLS</sequence>
<dbReference type="RefSeq" id="WP_073379004.1">
    <property type="nucleotide sequence ID" value="NZ_FQZK01000006.1"/>
</dbReference>
<reference evidence="4 5" key="1">
    <citation type="submission" date="2016-11" db="EMBL/GenBank/DDBJ databases">
        <authorList>
            <person name="Jaros S."/>
            <person name="Januszkiewicz K."/>
            <person name="Wedrychowicz H."/>
        </authorList>
    </citation>
    <scope>NUCLEOTIDE SEQUENCE [LARGE SCALE GENOMIC DNA]</scope>
    <source>
        <strain evidence="4 5">CGMCC 4.5723</strain>
    </source>
</reference>
<dbReference type="Proteomes" id="UP000184452">
    <property type="component" value="Unassembled WGS sequence"/>
</dbReference>
<dbReference type="InterPro" id="IPR016181">
    <property type="entry name" value="Acyl_CoA_acyltransferase"/>
</dbReference>
<dbReference type="GO" id="GO:0016747">
    <property type="term" value="F:acyltransferase activity, transferring groups other than amino-acyl groups"/>
    <property type="evidence" value="ECO:0007669"/>
    <property type="project" value="InterPro"/>
</dbReference>
<dbReference type="PANTHER" id="PTHR43877">
    <property type="entry name" value="AMINOALKYLPHOSPHONATE N-ACETYLTRANSFERASE-RELATED-RELATED"/>
    <property type="match status" value="1"/>
</dbReference>
<proteinExistence type="predicted"/>
<keyword evidence="5" id="KW-1185">Reference proteome</keyword>
<dbReference type="PROSITE" id="PS51186">
    <property type="entry name" value="GNAT"/>
    <property type="match status" value="1"/>
</dbReference>
<name>A0A1M6J5X5_9ACTN</name>
<dbReference type="CDD" id="cd04301">
    <property type="entry name" value="NAT_SF"/>
    <property type="match status" value="1"/>
</dbReference>
<dbReference type="InterPro" id="IPR050832">
    <property type="entry name" value="Bact_Acetyltransf"/>
</dbReference>
<organism evidence="4 5">
    <name type="scientific">Nocardiopsis flavescens</name>
    <dbReference type="NCBI Taxonomy" id="758803"/>
    <lineage>
        <taxon>Bacteria</taxon>
        <taxon>Bacillati</taxon>
        <taxon>Actinomycetota</taxon>
        <taxon>Actinomycetes</taxon>
        <taxon>Streptosporangiales</taxon>
        <taxon>Nocardiopsidaceae</taxon>
        <taxon>Nocardiopsis</taxon>
    </lineage>
</organism>
<dbReference type="STRING" id="758803.SAMN05421803_1063"/>
<dbReference type="PANTHER" id="PTHR43877:SF1">
    <property type="entry name" value="ACETYLTRANSFERASE"/>
    <property type="match status" value="1"/>
</dbReference>
<accession>A0A1M6J5X5</accession>
<dbReference type="Gene3D" id="3.40.630.30">
    <property type="match status" value="1"/>
</dbReference>
<feature type="domain" description="N-acetyltransferase" evidence="3">
    <location>
        <begin position="1"/>
        <end position="147"/>
    </location>
</feature>
<evidence type="ECO:0000256" key="1">
    <source>
        <dbReference type="ARBA" id="ARBA00022679"/>
    </source>
</evidence>
<evidence type="ECO:0000256" key="2">
    <source>
        <dbReference type="ARBA" id="ARBA00023315"/>
    </source>
</evidence>
<dbReference type="SUPFAM" id="SSF55729">
    <property type="entry name" value="Acyl-CoA N-acyltransferases (Nat)"/>
    <property type="match status" value="1"/>
</dbReference>
<evidence type="ECO:0000259" key="3">
    <source>
        <dbReference type="PROSITE" id="PS51186"/>
    </source>
</evidence>